<evidence type="ECO:0000313" key="1">
    <source>
        <dbReference type="EMBL" id="QOD39575.1"/>
    </source>
</evidence>
<accession>A0A7L7YTK1</accession>
<organism evidence="1">
    <name type="scientific">uncultured densovirus</name>
    <dbReference type="NCBI Taxonomy" id="748192"/>
    <lineage>
        <taxon>Viruses</taxon>
        <taxon>Monodnaviria</taxon>
        <taxon>Shotokuvirae</taxon>
        <taxon>Cossaviricota</taxon>
        <taxon>Quintoviricetes</taxon>
        <taxon>Piccovirales</taxon>
        <taxon>Parvoviridae</taxon>
        <taxon>Densovirinae</taxon>
        <taxon>environmental samples</taxon>
    </lineage>
</organism>
<dbReference type="EMBL" id="MT733043">
    <property type="protein sequence ID" value="QOD39575.1"/>
    <property type="molecule type" value="Genomic_DNA"/>
</dbReference>
<sequence length="247" mass="29323">MLCYWLLLVKLHHYVMKRWHGYRTGGYLFSDWSRHHVPVYKEEPAGFCFICASIFFLQRCVMCYFIGPPDISESDISDFFHNLEIEDISDESLEADEEMWESDQEGSDDDDSILEMYNFFRPGMLRMNISYNLNLHSDLIVADLHLTGSLYRFDNNTSQDRFICAICFVAQLPQIHYSNVKQCHILCTPDQFENNVSMDLNYGTNEYFCYYCERFLWNVSTTIPSCCEQIYDEYFKTESSNFYFTDL</sequence>
<protein>
    <submittedName>
        <fullName evidence="1">NS3</fullName>
    </submittedName>
</protein>
<proteinExistence type="predicted"/>
<reference evidence="1" key="1">
    <citation type="submission" date="2020-07" db="EMBL/GenBank/DDBJ databases">
        <title>Diversity of sea star-associated densoviruses and transcribed endogenized viral elements of densovirus origin.</title>
        <authorList>
            <person name="Jackson E.W."/>
            <person name="Hewson I."/>
        </authorList>
    </citation>
    <scope>NUCLEOTIDE SEQUENCE</scope>
</reference>
<name>A0A7L7YTK1_9VIRU</name>
<gene>
    <name evidence="1" type="primary">NS3</name>
</gene>